<dbReference type="Gene3D" id="3.40.50.300">
    <property type="entry name" value="P-loop containing nucleotide triphosphate hydrolases"/>
    <property type="match status" value="2"/>
</dbReference>
<evidence type="ECO:0000256" key="1">
    <source>
        <dbReference type="ARBA" id="ARBA00005446"/>
    </source>
</evidence>
<dbReference type="GO" id="GO:0043138">
    <property type="term" value="F:3'-5' DNA helicase activity"/>
    <property type="evidence" value="ECO:0007669"/>
    <property type="project" value="UniProtKB-EC"/>
</dbReference>
<dbReference type="GO" id="GO:0005694">
    <property type="term" value="C:chromosome"/>
    <property type="evidence" value="ECO:0007669"/>
    <property type="project" value="TreeGrafter"/>
</dbReference>
<dbReference type="InterPro" id="IPR011545">
    <property type="entry name" value="DEAD/DEAH_box_helicase_dom"/>
</dbReference>
<keyword evidence="4" id="KW-1185">Reference proteome</keyword>
<dbReference type="AlphaFoldDB" id="A0AAV5AN85"/>
<dbReference type="Pfam" id="PF00270">
    <property type="entry name" value="DEAD"/>
    <property type="match status" value="1"/>
</dbReference>
<dbReference type="Proteomes" id="UP001050691">
    <property type="component" value="Unassembled WGS sequence"/>
</dbReference>
<organism evidence="3 4">
    <name type="scientific">Clathrus columnatus</name>
    <dbReference type="NCBI Taxonomy" id="1419009"/>
    <lineage>
        <taxon>Eukaryota</taxon>
        <taxon>Fungi</taxon>
        <taxon>Dikarya</taxon>
        <taxon>Basidiomycota</taxon>
        <taxon>Agaricomycotina</taxon>
        <taxon>Agaricomycetes</taxon>
        <taxon>Phallomycetidae</taxon>
        <taxon>Phallales</taxon>
        <taxon>Clathraceae</taxon>
        <taxon>Clathrus</taxon>
    </lineage>
</organism>
<dbReference type="PANTHER" id="PTHR13710">
    <property type="entry name" value="DNA HELICASE RECQ FAMILY MEMBER"/>
    <property type="match status" value="1"/>
</dbReference>
<dbReference type="GO" id="GO:0005737">
    <property type="term" value="C:cytoplasm"/>
    <property type="evidence" value="ECO:0007669"/>
    <property type="project" value="TreeGrafter"/>
</dbReference>
<dbReference type="GO" id="GO:0005524">
    <property type="term" value="F:ATP binding"/>
    <property type="evidence" value="ECO:0007669"/>
    <property type="project" value="InterPro"/>
</dbReference>
<dbReference type="GO" id="GO:0003677">
    <property type="term" value="F:DNA binding"/>
    <property type="evidence" value="ECO:0007669"/>
    <property type="project" value="UniProtKB-KW"/>
</dbReference>
<proteinExistence type="inferred from homology"/>
<dbReference type="GO" id="GO:0000724">
    <property type="term" value="P:double-strand break repair via homologous recombination"/>
    <property type="evidence" value="ECO:0007669"/>
    <property type="project" value="TreeGrafter"/>
</dbReference>
<dbReference type="SMART" id="SM00487">
    <property type="entry name" value="DEXDc"/>
    <property type="match status" value="1"/>
</dbReference>
<reference evidence="3" key="1">
    <citation type="submission" date="2021-10" db="EMBL/GenBank/DDBJ databases">
        <title>De novo Genome Assembly of Clathrus columnatus (Basidiomycota, Fungi) Using Illumina and Nanopore Sequence Data.</title>
        <authorList>
            <person name="Ogiso-Tanaka E."/>
            <person name="Itagaki H."/>
            <person name="Hosoya T."/>
            <person name="Hosaka K."/>
        </authorList>
    </citation>
    <scope>NUCLEOTIDE SEQUENCE</scope>
    <source>
        <strain evidence="3">MO-923</strain>
    </source>
</reference>
<evidence type="ECO:0000259" key="2">
    <source>
        <dbReference type="PROSITE" id="PS51192"/>
    </source>
</evidence>
<dbReference type="GO" id="GO:0009378">
    <property type="term" value="F:four-way junction helicase activity"/>
    <property type="evidence" value="ECO:0007669"/>
    <property type="project" value="TreeGrafter"/>
</dbReference>
<evidence type="ECO:0000313" key="3">
    <source>
        <dbReference type="EMBL" id="GJJ13881.1"/>
    </source>
</evidence>
<accession>A0AAV5AN85</accession>
<protein>
    <recommendedName>
        <fullName evidence="2">Helicase ATP-binding domain-containing protein</fullName>
    </recommendedName>
</protein>
<evidence type="ECO:0000313" key="4">
    <source>
        <dbReference type="Proteomes" id="UP001050691"/>
    </source>
</evidence>
<comment type="caution">
    <text evidence="3">The sequence shown here is derived from an EMBL/GenBank/DDBJ whole genome shotgun (WGS) entry which is preliminary data.</text>
</comment>
<dbReference type="EMBL" id="BPWL01000009">
    <property type="protein sequence ID" value="GJJ13881.1"/>
    <property type="molecule type" value="Genomic_DNA"/>
</dbReference>
<feature type="domain" description="Helicase ATP-binding" evidence="2">
    <location>
        <begin position="28"/>
        <end position="212"/>
    </location>
</feature>
<dbReference type="InterPro" id="IPR027417">
    <property type="entry name" value="P-loop_NTPase"/>
</dbReference>
<dbReference type="InterPro" id="IPR014001">
    <property type="entry name" value="Helicase_ATP-bd"/>
</dbReference>
<comment type="similarity">
    <text evidence="1">Belongs to the helicase family. RecQ subfamily.</text>
</comment>
<dbReference type="PANTHER" id="PTHR13710:SF147">
    <property type="entry name" value="DNA HELICASE"/>
    <property type="match status" value="1"/>
</dbReference>
<dbReference type="PROSITE" id="PS51192">
    <property type="entry name" value="HELICASE_ATP_BIND_1"/>
    <property type="match status" value="1"/>
</dbReference>
<name>A0AAV5AN85_9AGAM</name>
<sequence>MYDEETLLNLLKTHFGWHNFRHKQVEAIKAVLNGENVFIRSATGSGKSLTWQLPALARAHIAGLKKLTVVVYPTKSLLLDQQAKLHGIDLNLVCCHGDQAFKATQKALDRLELTSNDMPDILLTIPEYLDSVYSPLCTILHRLQQKDKLGLIVIDEAQQVLQWGVNFRQTYLDFANVISERFPRIPRLALSAAITDNNIRETVKVLGMENHILICETLDHPNIYYEKDTMTLTIALLQAGIRAACYNAGLETRLRENAAAKWSNGEVDVLVATPAFLFGIAVTTQIVE</sequence>
<dbReference type="SUPFAM" id="SSF52540">
    <property type="entry name" value="P-loop containing nucleoside triphosphate hydrolases"/>
    <property type="match status" value="2"/>
</dbReference>
<gene>
    <name evidence="3" type="ORF">Clacol_008138</name>
</gene>